<evidence type="ECO:0000313" key="11">
    <source>
        <dbReference type="Proteomes" id="UP000621436"/>
    </source>
</evidence>
<comment type="function">
    <text evidence="8">Catalyzes the conversion of 2 pyruvate molecules into acetolactate in the first common step of the biosynthetic pathway of the branched-amino acids such as leucine, isoleucine, and valine.</text>
</comment>
<reference evidence="10" key="1">
    <citation type="submission" date="2020-11" db="EMBL/GenBank/DDBJ databases">
        <title>Halonatronomonas betainensis gen. nov., sp. nov. a novel haloalkaliphilic representative of the family Halanaerobiacae capable of betaine degradation.</title>
        <authorList>
            <person name="Boltyanskaya Y."/>
            <person name="Kevbrin V."/>
            <person name="Detkova E."/>
            <person name="Grouzdev D.S."/>
            <person name="Koziaeva V."/>
            <person name="Zhilina T."/>
        </authorList>
    </citation>
    <scope>NUCLEOTIDE SEQUENCE</scope>
    <source>
        <strain evidence="10">Z-7014</strain>
    </source>
</reference>
<dbReference type="Gene3D" id="3.30.70.260">
    <property type="match status" value="1"/>
</dbReference>
<sequence>MTKHTVSVLVANQSGVLARIASLFSRRGFNIESLSVGQTEKRDVSRITLVVAGDDKDLEQLTKQLNKQVVVYKVSNISNDPTVSRSMAFIKVRTNYENRSEIIQIVDVFRGEIVDVANDSVMVEVTGDEGKINAMEELLEPYGIVELVRTGKIAMTRGKK</sequence>
<dbReference type="GO" id="GO:0009097">
    <property type="term" value="P:isoleucine biosynthetic process"/>
    <property type="evidence" value="ECO:0007669"/>
    <property type="project" value="UniProtKB-UniRule"/>
</dbReference>
<dbReference type="GO" id="GO:0009099">
    <property type="term" value="P:L-valine biosynthetic process"/>
    <property type="evidence" value="ECO:0007669"/>
    <property type="project" value="UniProtKB-UniRule"/>
</dbReference>
<protein>
    <recommendedName>
        <fullName evidence="8">Acetolactate synthase small subunit</fullName>
        <shortName evidence="8">AHAS</shortName>
        <shortName evidence="8">ALS</shortName>
        <ecNumber evidence="8">2.2.1.6</ecNumber>
    </recommendedName>
    <alternativeName>
        <fullName evidence="8">Acetohydroxy-acid synthase small subunit</fullName>
    </alternativeName>
</protein>
<evidence type="ECO:0000256" key="1">
    <source>
        <dbReference type="ARBA" id="ARBA00004974"/>
    </source>
</evidence>
<dbReference type="AlphaFoldDB" id="A0A931F9Y0"/>
<comment type="caution">
    <text evidence="10">The sequence shown here is derived from an EMBL/GenBank/DDBJ whole genome shotgun (WGS) entry which is preliminary data.</text>
</comment>
<dbReference type="PANTHER" id="PTHR30239">
    <property type="entry name" value="ACETOLACTATE SYNTHASE SMALL SUBUNIT"/>
    <property type="match status" value="1"/>
</dbReference>
<keyword evidence="11" id="KW-1185">Reference proteome</keyword>
<dbReference type="Pfam" id="PF10369">
    <property type="entry name" value="ALS_ss_C"/>
    <property type="match status" value="1"/>
</dbReference>
<dbReference type="FunFam" id="3.30.70.1150:FF:000001">
    <property type="entry name" value="Acetolactate synthase small subunit"/>
    <property type="match status" value="1"/>
</dbReference>
<name>A0A931F9Y0_9FIRM</name>
<evidence type="ECO:0000256" key="5">
    <source>
        <dbReference type="ARBA" id="ARBA00022605"/>
    </source>
</evidence>
<evidence type="ECO:0000313" key="10">
    <source>
        <dbReference type="EMBL" id="MBF8436994.1"/>
    </source>
</evidence>
<comment type="pathway">
    <text evidence="2 8">Amino-acid biosynthesis; L-valine biosynthesis; L-valine from pyruvate: step 1/4.</text>
</comment>
<dbReference type="CDD" id="cd04878">
    <property type="entry name" value="ACT_AHAS"/>
    <property type="match status" value="1"/>
</dbReference>
<dbReference type="InterPro" id="IPR002912">
    <property type="entry name" value="ACT_dom"/>
</dbReference>
<keyword evidence="6 8" id="KW-0100">Branched-chain amino acid biosynthesis</keyword>
<dbReference type="NCBIfam" id="NF008864">
    <property type="entry name" value="PRK11895.1"/>
    <property type="match status" value="1"/>
</dbReference>
<dbReference type="EMBL" id="JADPIE010000004">
    <property type="protein sequence ID" value="MBF8436994.1"/>
    <property type="molecule type" value="Genomic_DNA"/>
</dbReference>
<gene>
    <name evidence="10" type="primary">ilvN</name>
    <name evidence="10" type="ORF">I0Q91_07895</name>
</gene>
<keyword evidence="8 10" id="KW-0808">Transferase</keyword>
<evidence type="ECO:0000256" key="2">
    <source>
        <dbReference type="ARBA" id="ARBA00005025"/>
    </source>
</evidence>
<dbReference type="InterPro" id="IPR004789">
    <property type="entry name" value="Acetalactate_synth_ssu"/>
</dbReference>
<comment type="similarity">
    <text evidence="3 8">Belongs to the acetolactate synthase small subunit family.</text>
</comment>
<evidence type="ECO:0000256" key="8">
    <source>
        <dbReference type="RuleBase" id="RU368092"/>
    </source>
</evidence>
<dbReference type="Proteomes" id="UP000621436">
    <property type="component" value="Unassembled WGS sequence"/>
</dbReference>
<dbReference type="Gene3D" id="3.30.70.1150">
    <property type="entry name" value="ACT-like. Chain A, domain 2"/>
    <property type="match status" value="1"/>
</dbReference>
<dbReference type="InterPro" id="IPR054480">
    <property type="entry name" value="AHAS_small-like_ACT"/>
</dbReference>
<dbReference type="InterPro" id="IPR039557">
    <property type="entry name" value="AHAS_ACT"/>
</dbReference>
<dbReference type="GO" id="GO:0003984">
    <property type="term" value="F:acetolactate synthase activity"/>
    <property type="evidence" value="ECO:0007669"/>
    <property type="project" value="UniProtKB-UniRule"/>
</dbReference>
<dbReference type="InterPro" id="IPR019455">
    <property type="entry name" value="Acetolactate_synth_ssu_C"/>
</dbReference>
<evidence type="ECO:0000256" key="7">
    <source>
        <dbReference type="ARBA" id="ARBA00048670"/>
    </source>
</evidence>
<dbReference type="PROSITE" id="PS51671">
    <property type="entry name" value="ACT"/>
    <property type="match status" value="1"/>
</dbReference>
<evidence type="ECO:0000256" key="6">
    <source>
        <dbReference type="ARBA" id="ARBA00023304"/>
    </source>
</evidence>
<comment type="catalytic activity">
    <reaction evidence="7 8">
        <text>2 pyruvate + H(+) = (2S)-2-acetolactate + CO2</text>
        <dbReference type="Rhea" id="RHEA:25249"/>
        <dbReference type="ChEBI" id="CHEBI:15361"/>
        <dbReference type="ChEBI" id="CHEBI:15378"/>
        <dbReference type="ChEBI" id="CHEBI:16526"/>
        <dbReference type="ChEBI" id="CHEBI:58476"/>
        <dbReference type="EC" id="2.2.1.6"/>
    </reaction>
</comment>
<dbReference type="EC" id="2.2.1.6" evidence="8"/>
<dbReference type="GO" id="GO:1990610">
    <property type="term" value="F:acetolactate synthase regulator activity"/>
    <property type="evidence" value="ECO:0007669"/>
    <property type="project" value="UniProtKB-UniRule"/>
</dbReference>
<organism evidence="10 11">
    <name type="scientific">Halonatronomonas betaini</name>
    <dbReference type="NCBI Taxonomy" id="2778430"/>
    <lineage>
        <taxon>Bacteria</taxon>
        <taxon>Bacillati</taxon>
        <taxon>Bacillota</taxon>
        <taxon>Clostridia</taxon>
        <taxon>Halanaerobiales</taxon>
        <taxon>Halarsenatibacteraceae</taxon>
        <taxon>Halonatronomonas</taxon>
    </lineage>
</organism>
<dbReference type="RefSeq" id="WP_270453923.1">
    <property type="nucleotide sequence ID" value="NZ_JADPIE010000004.1"/>
</dbReference>
<evidence type="ECO:0000256" key="4">
    <source>
        <dbReference type="ARBA" id="ARBA00011744"/>
    </source>
</evidence>
<evidence type="ECO:0000259" key="9">
    <source>
        <dbReference type="PROSITE" id="PS51671"/>
    </source>
</evidence>
<accession>A0A931F9Y0</accession>
<dbReference type="Pfam" id="PF22629">
    <property type="entry name" value="ACT_AHAS_ss"/>
    <property type="match status" value="1"/>
</dbReference>
<dbReference type="InterPro" id="IPR027271">
    <property type="entry name" value="Acetolactate_synth/TF_NikR_C"/>
</dbReference>
<dbReference type="InterPro" id="IPR045865">
    <property type="entry name" value="ACT-like_dom_sf"/>
</dbReference>
<dbReference type="FunFam" id="3.30.70.260:FF:000001">
    <property type="entry name" value="Acetolactate synthase, small subunit"/>
    <property type="match status" value="1"/>
</dbReference>
<dbReference type="NCBIfam" id="TIGR00119">
    <property type="entry name" value="acolac_sm"/>
    <property type="match status" value="1"/>
</dbReference>
<dbReference type="SUPFAM" id="SSF55021">
    <property type="entry name" value="ACT-like"/>
    <property type="match status" value="2"/>
</dbReference>
<comment type="pathway">
    <text evidence="1 8">Amino-acid biosynthesis; L-isoleucine biosynthesis; L-isoleucine from 2-oxobutanoate: step 1/4.</text>
</comment>
<comment type="subunit">
    <text evidence="4 8">Dimer of large and small chains.</text>
</comment>
<feature type="domain" description="ACT" evidence="9">
    <location>
        <begin position="5"/>
        <end position="79"/>
    </location>
</feature>
<evidence type="ECO:0000256" key="3">
    <source>
        <dbReference type="ARBA" id="ARBA00006341"/>
    </source>
</evidence>
<dbReference type="GO" id="GO:0005829">
    <property type="term" value="C:cytosol"/>
    <property type="evidence" value="ECO:0007669"/>
    <property type="project" value="TreeGrafter"/>
</dbReference>
<proteinExistence type="inferred from homology"/>
<keyword evidence="5 8" id="KW-0028">Amino-acid biosynthesis</keyword>
<dbReference type="PANTHER" id="PTHR30239:SF0">
    <property type="entry name" value="ACETOLACTATE SYNTHASE SMALL SUBUNIT 1, CHLOROPLASTIC"/>
    <property type="match status" value="1"/>
</dbReference>